<dbReference type="AlphaFoldDB" id="A0A1Y0HJC0"/>
<organism evidence="1 2">
    <name type="scientific">Sulfurospirillum diekertiae</name>
    <dbReference type="NCBI Taxonomy" id="1854492"/>
    <lineage>
        <taxon>Bacteria</taxon>
        <taxon>Pseudomonadati</taxon>
        <taxon>Campylobacterota</taxon>
        <taxon>Epsilonproteobacteria</taxon>
        <taxon>Campylobacterales</taxon>
        <taxon>Sulfurospirillaceae</taxon>
        <taxon>Sulfurospirillum</taxon>
    </lineage>
</organism>
<dbReference type="Proteomes" id="UP000196005">
    <property type="component" value="Chromosome"/>
</dbReference>
<evidence type="ECO:0000313" key="1">
    <source>
        <dbReference type="EMBL" id="ARU47504.1"/>
    </source>
</evidence>
<evidence type="ECO:0000313" key="2">
    <source>
        <dbReference type="Proteomes" id="UP000196005"/>
    </source>
</evidence>
<reference evidence="2" key="1">
    <citation type="submission" date="2017-05" db="EMBL/GenBank/DDBJ databases">
        <title>Dechlorination kinetics govern the competition between two new strains of the genus Sulfurospirillum.</title>
        <authorList>
            <person name="Buttet G.F."/>
            <person name="Murray A.M."/>
            <person name="Goris T."/>
            <person name="Burion M."/>
            <person name="Lin B."/>
            <person name="Rolle M."/>
            <person name="Maillard J."/>
        </authorList>
    </citation>
    <scope>NUCLEOTIDE SEQUENCE [LARGE SCALE GENOMIC DNA]</scope>
    <source>
        <strain evidence="2">SL2-1</strain>
    </source>
</reference>
<gene>
    <name evidence="1" type="ORF">Sdiek1_0321</name>
</gene>
<protein>
    <submittedName>
        <fullName evidence="1">Uncharacterized protein</fullName>
    </submittedName>
</protein>
<dbReference type="EMBL" id="CP021416">
    <property type="protein sequence ID" value="ARU47504.1"/>
    <property type="molecule type" value="Genomic_DNA"/>
</dbReference>
<proteinExistence type="predicted"/>
<name>A0A1Y0HJC0_9BACT</name>
<keyword evidence="2" id="KW-1185">Reference proteome</keyword>
<dbReference type="KEGG" id="suls:Sdiek1_0321"/>
<dbReference type="RefSeq" id="WP_087437590.1">
    <property type="nucleotide sequence ID" value="NZ_CP021416.1"/>
</dbReference>
<sequence>MKKGTLKRRYLIQNPKEVIAYLATTSFYKKAIHQLYLENHSRHTDRFGVLTFQFNTLDQINAFEADVKLHIIKNVSDDKRYKNRYLSLFGLPLNYDFSLHEVFKKCEMIGLRELDFSFSHGMSSQKVLKVLLYREVQFLEYEVTLLLEDDAKALKNLSKIAENIRYILGIGSVTFDSALIQCLQKAFEVFLNHDREKLLQFVQSSHYRTLLLDIRFFLHEQSGFYLLPKSEMPLLFFVKKYLKKEEFRIAKRLKRALY</sequence>
<dbReference type="OrthoDB" id="9777271at2"/>
<accession>A0A1Y0HJC0</accession>